<dbReference type="EMBL" id="AZBU02000007">
    <property type="protein sequence ID" value="TKR69624.1"/>
    <property type="molecule type" value="Genomic_DNA"/>
</dbReference>
<evidence type="ECO:0000256" key="3">
    <source>
        <dbReference type="ARBA" id="ARBA00022833"/>
    </source>
</evidence>
<dbReference type="PROSITE" id="PS51292">
    <property type="entry name" value="ZF_RING_CH"/>
    <property type="match status" value="1"/>
</dbReference>
<dbReference type="PANTHER" id="PTHR46347">
    <property type="entry name" value="RING/FYVE/PHD ZINC FINGER SUPERFAMILY PROTEIN"/>
    <property type="match status" value="1"/>
</dbReference>
<keyword evidence="1" id="KW-0479">Metal-binding</keyword>
<feature type="domain" description="RING-CH-type" evidence="7">
    <location>
        <begin position="1"/>
        <end position="64"/>
    </location>
</feature>
<dbReference type="InterPro" id="IPR001841">
    <property type="entry name" value="Znf_RING"/>
</dbReference>
<dbReference type="SMART" id="SM00744">
    <property type="entry name" value="RINGv"/>
    <property type="match status" value="1"/>
</dbReference>
<gene>
    <name evidence="8" type="ORF">L596_021763</name>
</gene>
<dbReference type="AlphaFoldDB" id="A0A4U5MJR0"/>
<keyword evidence="3" id="KW-0862">Zinc</keyword>
<dbReference type="Pfam" id="PF12906">
    <property type="entry name" value="RINGv"/>
    <property type="match status" value="1"/>
</dbReference>
<keyword evidence="5" id="KW-0812">Transmembrane</keyword>
<proteinExistence type="predicted"/>
<name>A0A4U5MJR0_STECR</name>
<dbReference type="GO" id="GO:0008270">
    <property type="term" value="F:zinc ion binding"/>
    <property type="evidence" value="ECO:0007669"/>
    <property type="project" value="UniProtKB-KW"/>
</dbReference>
<keyword evidence="5" id="KW-0472">Membrane</keyword>
<organism evidence="8 9">
    <name type="scientific">Steinernema carpocapsae</name>
    <name type="common">Entomopathogenic nematode</name>
    <dbReference type="NCBI Taxonomy" id="34508"/>
    <lineage>
        <taxon>Eukaryota</taxon>
        <taxon>Metazoa</taxon>
        <taxon>Ecdysozoa</taxon>
        <taxon>Nematoda</taxon>
        <taxon>Chromadorea</taxon>
        <taxon>Rhabditida</taxon>
        <taxon>Tylenchina</taxon>
        <taxon>Panagrolaimomorpha</taxon>
        <taxon>Strongyloidoidea</taxon>
        <taxon>Steinernematidae</taxon>
        <taxon>Steinernema</taxon>
    </lineage>
</organism>
<evidence type="ECO:0000259" key="7">
    <source>
        <dbReference type="PROSITE" id="PS51292"/>
    </source>
</evidence>
<keyword evidence="2 4" id="KW-0863">Zinc-finger</keyword>
<feature type="transmembrane region" description="Helical" evidence="5">
    <location>
        <begin position="83"/>
        <end position="104"/>
    </location>
</feature>
<dbReference type="CDD" id="cd16495">
    <property type="entry name" value="RING_CH-C4HC3_MARCH"/>
    <property type="match status" value="1"/>
</dbReference>
<comment type="caution">
    <text evidence="8">The sequence shown here is derived from an EMBL/GenBank/DDBJ whole genome shotgun (WGS) entry which is preliminary data.</text>
</comment>
<evidence type="ECO:0000256" key="4">
    <source>
        <dbReference type="PROSITE-ProRule" id="PRU00175"/>
    </source>
</evidence>
<evidence type="ECO:0000313" key="9">
    <source>
        <dbReference type="Proteomes" id="UP000298663"/>
    </source>
</evidence>
<evidence type="ECO:0000259" key="6">
    <source>
        <dbReference type="PROSITE" id="PS50089"/>
    </source>
</evidence>
<dbReference type="STRING" id="34508.A0A4U5MJR0"/>
<evidence type="ECO:0000313" key="8">
    <source>
        <dbReference type="EMBL" id="TKR69624.1"/>
    </source>
</evidence>
<evidence type="ECO:0000256" key="2">
    <source>
        <dbReference type="ARBA" id="ARBA00022771"/>
    </source>
</evidence>
<dbReference type="InterPro" id="IPR011016">
    <property type="entry name" value="Znf_RING-CH"/>
</dbReference>
<protein>
    <submittedName>
        <fullName evidence="8">Uncharacterized protein</fullName>
    </submittedName>
</protein>
<dbReference type="Gene3D" id="3.30.40.10">
    <property type="entry name" value="Zinc/RING finger domain, C3HC4 (zinc finger)"/>
    <property type="match status" value="1"/>
</dbReference>
<dbReference type="OrthoDB" id="5914230at2759"/>
<dbReference type="InterPro" id="IPR013083">
    <property type="entry name" value="Znf_RING/FYVE/PHD"/>
</dbReference>
<accession>A0A4U5MJR0</accession>
<dbReference type="PROSITE" id="PS50089">
    <property type="entry name" value="ZF_RING_2"/>
    <property type="match status" value="1"/>
</dbReference>
<keyword evidence="9" id="KW-1185">Reference proteome</keyword>
<feature type="domain" description="RING-type" evidence="6">
    <location>
        <begin position="9"/>
        <end position="58"/>
    </location>
</feature>
<reference evidence="8 9" key="1">
    <citation type="journal article" date="2015" name="Genome Biol.">
        <title>Comparative genomics of Steinernema reveals deeply conserved gene regulatory networks.</title>
        <authorList>
            <person name="Dillman A.R."/>
            <person name="Macchietto M."/>
            <person name="Porter C.F."/>
            <person name="Rogers A."/>
            <person name="Williams B."/>
            <person name="Antoshechkin I."/>
            <person name="Lee M.M."/>
            <person name="Goodwin Z."/>
            <person name="Lu X."/>
            <person name="Lewis E.E."/>
            <person name="Goodrich-Blair H."/>
            <person name="Stock S.P."/>
            <person name="Adams B.J."/>
            <person name="Sternberg P.W."/>
            <person name="Mortazavi A."/>
        </authorList>
    </citation>
    <scope>NUCLEOTIDE SEQUENCE [LARGE SCALE GENOMIC DNA]</scope>
    <source>
        <strain evidence="8 9">ALL</strain>
    </source>
</reference>
<feature type="transmembrane region" description="Helical" evidence="5">
    <location>
        <begin position="116"/>
        <end position="141"/>
    </location>
</feature>
<dbReference type="Proteomes" id="UP000298663">
    <property type="component" value="Unassembled WGS sequence"/>
</dbReference>
<evidence type="ECO:0000256" key="1">
    <source>
        <dbReference type="ARBA" id="ARBA00022723"/>
    </source>
</evidence>
<dbReference type="PANTHER" id="PTHR46347:SF1">
    <property type="entry name" value="RING_FYVE_PHD ZINC FINGER SUPERFAMILY PROTEIN"/>
    <property type="match status" value="1"/>
</dbReference>
<evidence type="ECO:0000256" key="5">
    <source>
        <dbReference type="SAM" id="Phobius"/>
    </source>
</evidence>
<keyword evidence="5" id="KW-1133">Transmembrane helix</keyword>
<dbReference type="SUPFAM" id="SSF57850">
    <property type="entry name" value="RING/U-box"/>
    <property type="match status" value="1"/>
</dbReference>
<reference evidence="8 9" key="2">
    <citation type="journal article" date="2019" name="G3 (Bethesda)">
        <title>Hybrid Assembly of the Genome of the Entomopathogenic Nematode Steinernema carpocapsae Identifies the X-Chromosome.</title>
        <authorList>
            <person name="Serra L."/>
            <person name="Macchietto M."/>
            <person name="Macias-Munoz A."/>
            <person name="McGill C.J."/>
            <person name="Rodriguez I.M."/>
            <person name="Rodriguez B."/>
            <person name="Murad R."/>
            <person name="Mortazavi A."/>
        </authorList>
    </citation>
    <scope>NUCLEOTIDE SEQUENCE [LARGE SCALE GENOMIC DNA]</scope>
    <source>
        <strain evidence="8 9">ALL</strain>
    </source>
</reference>
<sequence>MSSLPPSECRICYAKASDTLPLISPCLCKGTQKFVHNCCVVRFHHVNHRNPLCCPICKYVYRLEDNEAATGLRRYLSSKFVRLGGYYITVSIGAKAIGILGFNALARSSLSLKWKFIIGIPSFFTFGIVNYIVCLTVRIVIQQWFIDDVKREIKRTVKKLILADIENKKKTHLSETVLNLSKWFYRNKRRIALGVSGGVLVWKCVRLFQDVL</sequence>